<name>A0A162RX73_9CRUS</name>
<dbReference type="AlphaFoldDB" id="A0A162RX73"/>
<organism evidence="1 2">
    <name type="scientific">Daphnia magna</name>
    <dbReference type="NCBI Taxonomy" id="35525"/>
    <lineage>
        <taxon>Eukaryota</taxon>
        <taxon>Metazoa</taxon>
        <taxon>Ecdysozoa</taxon>
        <taxon>Arthropoda</taxon>
        <taxon>Crustacea</taxon>
        <taxon>Branchiopoda</taxon>
        <taxon>Diplostraca</taxon>
        <taxon>Cladocera</taxon>
        <taxon>Anomopoda</taxon>
        <taxon>Daphniidae</taxon>
        <taxon>Daphnia</taxon>
    </lineage>
</organism>
<evidence type="ECO:0000313" key="1">
    <source>
        <dbReference type="EMBL" id="KZS20854.1"/>
    </source>
</evidence>
<protein>
    <submittedName>
        <fullName evidence="1">Uncharacterized protein</fullName>
    </submittedName>
</protein>
<sequence>MTMSQCSCCTKQSPDVDFFFQTIPQLNKHRRMLADFRNRSSNECTRGGGKNVSTVAVERNHWPASNTLAVGCCDRNVPVGG</sequence>
<gene>
    <name evidence="1" type="ORF">APZ42_012351</name>
</gene>
<evidence type="ECO:0000313" key="2">
    <source>
        <dbReference type="Proteomes" id="UP000076858"/>
    </source>
</evidence>
<dbReference type="Proteomes" id="UP000076858">
    <property type="component" value="Unassembled WGS sequence"/>
</dbReference>
<accession>A0A162RX73</accession>
<comment type="caution">
    <text evidence="1">The sequence shown here is derived from an EMBL/GenBank/DDBJ whole genome shotgun (WGS) entry which is preliminary data.</text>
</comment>
<reference evidence="1 2" key="1">
    <citation type="submission" date="2016-03" db="EMBL/GenBank/DDBJ databases">
        <title>EvidentialGene: Evidence-directed Construction of Genes on Genomes.</title>
        <authorList>
            <person name="Gilbert D.G."/>
            <person name="Choi J.-H."/>
            <person name="Mockaitis K."/>
            <person name="Colbourne J."/>
            <person name="Pfrender M."/>
        </authorList>
    </citation>
    <scope>NUCLEOTIDE SEQUENCE [LARGE SCALE GENOMIC DNA]</scope>
    <source>
        <strain evidence="1 2">Xinb3</strain>
        <tissue evidence="1">Complete organism</tissue>
    </source>
</reference>
<dbReference type="EMBL" id="LRGB01000103">
    <property type="protein sequence ID" value="KZS20854.1"/>
    <property type="molecule type" value="Genomic_DNA"/>
</dbReference>
<proteinExistence type="predicted"/>
<keyword evidence="2" id="KW-1185">Reference proteome</keyword>